<dbReference type="AlphaFoldDB" id="A0A813R544"/>
<dbReference type="Proteomes" id="UP000663879">
    <property type="component" value="Unassembled WGS sequence"/>
</dbReference>
<dbReference type="GO" id="GO:0003676">
    <property type="term" value="F:nucleic acid binding"/>
    <property type="evidence" value="ECO:0007669"/>
    <property type="project" value="InterPro"/>
</dbReference>
<evidence type="ECO:0000313" key="3">
    <source>
        <dbReference type="Proteomes" id="UP000663879"/>
    </source>
</evidence>
<organism evidence="2 3">
    <name type="scientific">Brachionus calyciflorus</name>
    <dbReference type="NCBI Taxonomy" id="104777"/>
    <lineage>
        <taxon>Eukaryota</taxon>
        <taxon>Metazoa</taxon>
        <taxon>Spiralia</taxon>
        <taxon>Gnathifera</taxon>
        <taxon>Rotifera</taxon>
        <taxon>Eurotatoria</taxon>
        <taxon>Monogononta</taxon>
        <taxon>Pseudotrocha</taxon>
        <taxon>Ploima</taxon>
        <taxon>Brachionidae</taxon>
        <taxon>Brachionus</taxon>
    </lineage>
</organism>
<reference evidence="2" key="1">
    <citation type="submission" date="2021-02" db="EMBL/GenBank/DDBJ databases">
        <authorList>
            <person name="Nowell W R."/>
        </authorList>
    </citation>
    <scope>NUCLEOTIDE SEQUENCE</scope>
    <source>
        <strain evidence="2">Ploen Becks lab</strain>
    </source>
</reference>
<dbReference type="InterPro" id="IPR036397">
    <property type="entry name" value="RNaseH_sf"/>
</dbReference>
<protein>
    <recommendedName>
        <fullName evidence="1">DDE-1 domain-containing protein</fullName>
    </recommendedName>
</protein>
<sequence>MQLSNLLSTINSLINRIPPHLDRNGFNEATLIWDNAPCHKKQTVIDAATSKNLKLLFVPPRTTNLVQPADIAWFKPLKSKFNRFWTDWFINGEHTFTANQNLRSPGYENIINWVSVIWNEFDTTLLKESFDMCGLLDSSNLHSILDKLMHEDIIYKEIIEDNNDSNVDSIIFQEDQFID</sequence>
<dbReference type="Pfam" id="PF03184">
    <property type="entry name" value="DDE_1"/>
    <property type="match status" value="1"/>
</dbReference>
<evidence type="ECO:0000313" key="2">
    <source>
        <dbReference type="EMBL" id="CAF0776643.1"/>
    </source>
</evidence>
<gene>
    <name evidence="2" type="ORF">OXX778_LOCUS5236</name>
</gene>
<accession>A0A813R544</accession>
<evidence type="ECO:0000259" key="1">
    <source>
        <dbReference type="Pfam" id="PF03184"/>
    </source>
</evidence>
<dbReference type="Gene3D" id="3.30.420.10">
    <property type="entry name" value="Ribonuclease H-like superfamily/Ribonuclease H"/>
    <property type="match status" value="1"/>
</dbReference>
<feature type="domain" description="DDE-1" evidence="1">
    <location>
        <begin position="29"/>
        <end position="130"/>
    </location>
</feature>
<name>A0A813R544_9BILA</name>
<comment type="caution">
    <text evidence="2">The sequence shown here is derived from an EMBL/GenBank/DDBJ whole genome shotgun (WGS) entry which is preliminary data.</text>
</comment>
<dbReference type="OrthoDB" id="8194272at2759"/>
<keyword evidence="3" id="KW-1185">Reference proteome</keyword>
<dbReference type="InterPro" id="IPR004875">
    <property type="entry name" value="DDE_SF_endonuclease_dom"/>
</dbReference>
<dbReference type="EMBL" id="CAJNOC010000558">
    <property type="protein sequence ID" value="CAF0776643.1"/>
    <property type="molecule type" value="Genomic_DNA"/>
</dbReference>
<proteinExistence type="predicted"/>